<feature type="compositionally biased region" description="Basic and acidic residues" evidence="2">
    <location>
        <begin position="568"/>
        <end position="577"/>
    </location>
</feature>
<dbReference type="GeneID" id="101850494"/>
<evidence type="ECO:0000259" key="3">
    <source>
        <dbReference type="Pfam" id="PF15821"/>
    </source>
</evidence>
<feature type="coiled-coil region" evidence="1">
    <location>
        <begin position="254"/>
        <end position="337"/>
    </location>
</feature>
<feature type="compositionally biased region" description="Basic and acidic residues" evidence="2">
    <location>
        <begin position="396"/>
        <end position="408"/>
    </location>
</feature>
<organism evidence="4 5">
    <name type="scientific">Aplysia californica</name>
    <name type="common">California sea hare</name>
    <dbReference type="NCBI Taxonomy" id="6500"/>
    <lineage>
        <taxon>Eukaryota</taxon>
        <taxon>Metazoa</taxon>
        <taxon>Spiralia</taxon>
        <taxon>Lophotrochozoa</taxon>
        <taxon>Mollusca</taxon>
        <taxon>Gastropoda</taxon>
        <taxon>Heterobranchia</taxon>
        <taxon>Euthyneura</taxon>
        <taxon>Tectipleura</taxon>
        <taxon>Aplysiida</taxon>
        <taxon>Aplysioidea</taxon>
        <taxon>Aplysiidae</taxon>
        <taxon>Aplysia</taxon>
    </lineage>
</organism>
<feature type="region of interest" description="Disordered" evidence="2">
    <location>
        <begin position="366"/>
        <end position="428"/>
    </location>
</feature>
<dbReference type="InterPro" id="IPR031651">
    <property type="entry name" value="DUF4709"/>
</dbReference>
<dbReference type="PANTHER" id="PTHR22382">
    <property type="entry name" value="RIKEN CDNA 4921504E06 GENE"/>
    <property type="match status" value="1"/>
</dbReference>
<evidence type="ECO:0000256" key="1">
    <source>
        <dbReference type="SAM" id="Coils"/>
    </source>
</evidence>
<proteinExistence type="predicted"/>
<evidence type="ECO:0000313" key="5">
    <source>
        <dbReference type="RefSeq" id="XP_005103756.1"/>
    </source>
</evidence>
<sequence length="596" mass="67927">MADSPALGTEDGRESESPNDQHAYHKAEEDLQDHILAIYGDSSANNDMFRPALADNAKIGFFSLDSASQTEVTEIVDLKEMTEVLQILLQDVANLRRDINFTKHVMQADHDSKLQEKSLELYCRINERVVELEKMHQDRVNSLRKAFRQQLADAIARLSVHFSKNLQTKIVRERTKQKSDLADKEEKFKEMQATILRNEGVIQMLKTQLQQQQMKQQEEDDERFMERRFVMDESSSNKSKSSRASGSPVVPRVDSALQDQLNTAQEELEEATQKLEKSDKKISRLEEALDIKDEEILTLHKEMDAMKEQQERSEIMVEQLKHEHNELMEAAAQEKETTKKMADDLLGHQKEEMKRMMDEQLRLAKEEAVEKAKEEAQKASTAEQSKMKQMKSQLADLEKKLAKEKEKSSSATQDSISSKTLKESEDKLKTEILRLQAEVEKAHRTWEKKFAILQQSMHALKDESYLRQTLQRQAAQLHHAAVSYSTDMPSGVLPTKAPASSPSKKPLPEIRRGSKTGNQAQERDYISYTVSAPSGRGTAMFSADENQIMSDNELDLLPPEMEPLPEQPSRKGKDCGDQSRPSTQPHVVVLPTVEAK</sequence>
<feature type="region of interest" description="Disordered" evidence="2">
    <location>
        <begin position="550"/>
        <end position="596"/>
    </location>
</feature>
<accession>A0ABM0JXC6</accession>
<protein>
    <submittedName>
        <fullName evidence="5">Uncharacterized protein C10orf67, mitochondrial isoform X1</fullName>
    </submittedName>
</protein>
<dbReference type="InterPro" id="IPR040119">
    <property type="entry name" value="C10orf67-like"/>
</dbReference>
<reference evidence="5" key="1">
    <citation type="submission" date="2025-08" db="UniProtKB">
        <authorList>
            <consortium name="RefSeq"/>
        </authorList>
    </citation>
    <scope>IDENTIFICATION</scope>
</reference>
<evidence type="ECO:0000313" key="4">
    <source>
        <dbReference type="Proteomes" id="UP000694888"/>
    </source>
</evidence>
<dbReference type="Pfam" id="PF15821">
    <property type="entry name" value="DUF4709"/>
    <property type="match status" value="1"/>
</dbReference>
<dbReference type="RefSeq" id="XP_005103756.1">
    <property type="nucleotide sequence ID" value="XM_005103699.2"/>
</dbReference>
<keyword evidence="1" id="KW-0175">Coiled coil</keyword>
<name>A0ABM0JXC6_APLCA</name>
<feature type="domain" description="DUF4709" evidence="3">
    <location>
        <begin position="50"/>
        <end position="158"/>
    </location>
</feature>
<gene>
    <name evidence="5" type="primary">LOC101850494</name>
</gene>
<feature type="region of interest" description="Disordered" evidence="2">
    <location>
        <begin position="486"/>
        <end position="524"/>
    </location>
</feature>
<dbReference type="Proteomes" id="UP000694888">
    <property type="component" value="Unplaced"/>
</dbReference>
<feature type="compositionally biased region" description="Low complexity" evidence="2">
    <location>
        <begin position="234"/>
        <end position="247"/>
    </location>
</feature>
<evidence type="ECO:0000256" key="2">
    <source>
        <dbReference type="SAM" id="MobiDB-lite"/>
    </source>
</evidence>
<keyword evidence="4" id="KW-1185">Reference proteome</keyword>
<feature type="region of interest" description="Disordered" evidence="2">
    <location>
        <begin position="231"/>
        <end position="252"/>
    </location>
</feature>
<feature type="compositionally biased region" description="Basic and acidic residues" evidence="2">
    <location>
        <begin position="366"/>
        <end position="377"/>
    </location>
</feature>
<feature type="region of interest" description="Disordered" evidence="2">
    <location>
        <begin position="1"/>
        <end position="24"/>
    </location>
</feature>
<dbReference type="PANTHER" id="PTHR22382:SF7">
    <property type="entry name" value="RIKEN CDNA 4921504E06 GENE"/>
    <property type="match status" value="1"/>
</dbReference>